<dbReference type="PROSITE" id="PS50850">
    <property type="entry name" value="MFS"/>
    <property type="match status" value="1"/>
</dbReference>
<comment type="subcellular location">
    <subcellularLocation>
        <location evidence="1">Membrane</location>
        <topology evidence="1">Multi-pass membrane protein</topology>
    </subcellularLocation>
</comment>
<dbReference type="PATRIC" id="fig|317659.3.peg.1768"/>
<evidence type="ECO:0000256" key="6">
    <source>
        <dbReference type="SAM" id="Phobius"/>
    </source>
</evidence>
<evidence type="ECO:0000256" key="4">
    <source>
        <dbReference type="ARBA" id="ARBA00023136"/>
    </source>
</evidence>
<accession>A0A0N8R4U7</accession>
<evidence type="ECO:0000259" key="7">
    <source>
        <dbReference type="PROSITE" id="PS50850"/>
    </source>
</evidence>
<keyword evidence="9" id="KW-1185">Reference proteome</keyword>
<feature type="non-terminal residue" evidence="8">
    <location>
        <position position="1"/>
    </location>
</feature>
<comment type="similarity">
    <text evidence="5">Belongs to the major facilitator superfamily. Phthalate permease family.</text>
</comment>
<evidence type="ECO:0000256" key="2">
    <source>
        <dbReference type="ARBA" id="ARBA00022692"/>
    </source>
</evidence>
<keyword evidence="4 6" id="KW-0472">Membrane</keyword>
<reference evidence="8 9" key="1">
    <citation type="submission" date="2015-09" db="EMBL/GenBank/DDBJ databases">
        <title>Genome announcement of multiple Pseudomonas syringae strains.</title>
        <authorList>
            <person name="Thakur S."/>
            <person name="Wang P.W."/>
            <person name="Gong Y."/>
            <person name="Weir B.S."/>
            <person name="Guttman D.S."/>
        </authorList>
    </citation>
    <scope>NUCLEOTIDE SEQUENCE [LARGE SCALE GENOMIC DNA]</scope>
    <source>
        <strain evidence="8 9">ICMP17001</strain>
    </source>
</reference>
<dbReference type="PANTHER" id="PTHR11662">
    <property type="entry name" value="SOLUTE CARRIER FAMILY 17"/>
    <property type="match status" value="1"/>
</dbReference>
<name>A0A0N8R4U7_9PSED</name>
<feature type="transmembrane region" description="Helical" evidence="6">
    <location>
        <begin position="123"/>
        <end position="143"/>
    </location>
</feature>
<evidence type="ECO:0000256" key="1">
    <source>
        <dbReference type="ARBA" id="ARBA00004141"/>
    </source>
</evidence>
<dbReference type="InterPro" id="IPR011701">
    <property type="entry name" value="MFS"/>
</dbReference>
<comment type="caution">
    <text evidence="8">The sequence shown here is derived from an EMBL/GenBank/DDBJ whole genome shotgun (WGS) entry which is preliminary data.</text>
</comment>
<dbReference type="InterPro" id="IPR020846">
    <property type="entry name" value="MFS_dom"/>
</dbReference>
<dbReference type="SUPFAM" id="SSF103473">
    <property type="entry name" value="MFS general substrate transporter"/>
    <property type="match status" value="1"/>
</dbReference>
<keyword evidence="3 6" id="KW-1133">Transmembrane helix</keyword>
<dbReference type="PANTHER" id="PTHR11662:SF399">
    <property type="entry name" value="FI19708P1-RELATED"/>
    <property type="match status" value="1"/>
</dbReference>
<evidence type="ECO:0000256" key="5">
    <source>
        <dbReference type="ARBA" id="ARBA00038514"/>
    </source>
</evidence>
<gene>
    <name evidence="8" type="ORF">ALO75_01069</name>
</gene>
<evidence type="ECO:0000313" key="8">
    <source>
        <dbReference type="EMBL" id="KPW93382.1"/>
    </source>
</evidence>
<protein>
    <submittedName>
        <fullName evidence="8">Putative glucarate transporter</fullName>
    </submittedName>
</protein>
<feature type="transmembrane region" description="Helical" evidence="6">
    <location>
        <begin position="20"/>
        <end position="44"/>
    </location>
</feature>
<dbReference type="Proteomes" id="UP000051335">
    <property type="component" value="Unassembled WGS sequence"/>
</dbReference>
<sequence length="201" mass="21068">WFFLTWFPTYLIEAKGMTMLKVGLVAAIPPIAGCLGGMIGGVWSDWMLKRGFSLTAARKTPIISGLLLSSSIVIANYTQSVALVIAVMSLAFFAKGVGNLGWCIVGDVSPKRAMGISGAMFNFCGNIASIVTPVAIGVLVNQMGSFDSALVYVAAMGLLGAFAYLVIVGPLKRLEIDDLDDHAVAPIVDGPAKPDLANSRA</sequence>
<proteinExistence type="inferred from homology"/>
<evidence type="ECO:0000313" key="9">
    <source>
        <dbReference type="Proteomes" id="UP000051335"/>
    </source>
</evidence>
<organism evidence="8 9">
    <name type="scientific">Pseudomonas syringae pv. coryli</name>
    <dbReference type="NCBI Taxonomy" id="317659"/>
    <lineage>
        <taxon>Bacteria</taxon>
        <taxon>Pseudomonadati</taxon>
        <taxon>Pseudomonadota</taxon>
        <taxon>Gammaproteobacteria</taxon>
        <taxon>Pseudomonadales</taxon>
        <taxon>Pseudomonadaceae</taxon>
        <taxon>Pseudomonas</taxon>
    </lineage>
</organism>
<dbReference type="Gene3D" id="1.20.1250.20">
    <property type="entry name" value="MFS general substrate transporter like domains"/>
    <property type="match status" value="1"/>
</dbReference>
<dbReference type="InterPro" id="IPR036259">
    <property type="entry name" value="MFS_trans_sf"/>
</dbReference>
<dbReference type="AlphaFoldDB" id="A0A0N8R4U7"/>
<evidence type="ECO:0000256" key="3">
    <source>
        <dbReference type="ARBA" id="ARBA00022989"/>
    </source>
</evidence>
<dbReference type="InterPro" id="IPR050382">
    <property type="entry name" value="MFS_Na/Anion_cotransporter"/>
</dbReference>
<dbReference type="GO" id="GO:0016020">
    <property type="term" value="C:membrane"/>
    <property type="evidence" value="ECO:0007669"/>
    <property type="project" value="UniProtKB-SubCell"/>
</dbReference>
<feature type="domain" description="Major facilitator superfamily (MFS) profile" evidence="7">
    <location>
        <begin position="1"/>
        <end position="172"/>
    </location>
</feature>
<dbReference type="RefSeq" id="WP_328585990.1">
    <property type="nucleotide sequence ID" value="NZ_LJQC01000795.1"/>
</dbReference>
<dbReference type="Pfam" id="PF07690">
    <property type="entry name" value="MFS_1"/>
    <property type="match status" value="1"/>
</dbReference>
<keyword evidence="2 6" id="KW-0812">Transmembrane</keyword>
<dbReference type="EMBL" id="LJQC01000795">
    <property type="protein sequence ID" value="KPW93382.1"/>
    <property type="molecule type" value="Genomic_DNA"/>
</dbReference>
<dbReference type="GO" id="GO:0022857">
    <property type="term" value="F:transmembrane transporter activity"/>
    <property type="evidence" value="ECO:0007669"/>
    <property type="project" value="InterPro"/>
</dbReference>
<feature type="transmembrane region" description="Helical" evidence="6">
    <location>
        <begin position="149"/>
        <end position="167"/>
    </location>
</feature>